<proteinExistence type="predicted"/>
<organism evidence="1 2">
    <name type="scientific">Trema orientale</name>
    <name type="common">Charcoal tree</name>
    <name type="synonym">Celtis orientalis</name>
    <dbReference type="NCBI Taxonomy" id="63057"/>
    <lineage>
        <taxon>Eukaryota</taxon>
        <taxon>Viridiplantae</taxon>
        <taxon>Streptophyta</taxon>
        <taxon>Embryophyta</taxon>
        <taxon>Tracheophyta</taxon>
        <taxon>Spermatophyta</taxon>
        <taxon>Magnoliopsida</taxon>
        <taxon>eudicotyledons</taxon>
        <taxon>Gunneridae</taxon>
        <taxon>Pentapetalae</taxon>
        <taxon>rosids</taxon>
        <taxon>fabids</taxon>
        <taxon>Rosales</taxon>
        <taxon>Cannabaceae</taxon>
        <taxon>Trema</taxon>
    </lineage>
</organism>
<accession>A0A2P5F4K4</accession>
<feature type="non-terminal residue" evidence="1">
    <location>
        <position position="1"/>
    </location>
</feature>
<gene>
    <name evidence="1" type="ORF">TorRG33x02_115750</name>
</gene>
<reference evidence="2" key="1">
    <citation type="submission" date="2016-06" db="EMBL/GenBank/DDBJ databases">
        <title>Parallel loss of symbiosis genes in relatives of nitrogen-fixing non-legume Parasponia.</title>
        <authorList>
            <person name="Van Velzen R."/>
            <person name="Holmer R."/>
            <person name="Bu F."/>
            <person name="Rutten L."/>
            <person name="Van Zeijl A."/>
            <person name="Liu W."/>
            <person name="Santuari L."/>
            <person name="Cao Q."/>
            <person name="Sharma T."/>
            <person name="Shen D."/>
            <person name="Roswanjaya Y."/>
            <person name="Wardhani T."/>
            <person name="Kalhor M.S."/>
            <person name="Jansen J."/>
            <person name="Van den Hoogen J."/>
            <person name="Gungor B."/>
            <person name="Hartog M."/>
            <person name="Hontelez J."/>
            <person name="Verver J."/>
            <person name="Yang W.-C."/>
            <person name="Schijlen E."/>
            <person name="Repin R."/>
            <person name="Schilthuizen M."/>
            <person name="Schranz E."/>
            <person name="Heidstra R."/>
            <person name="Miyata K."/>
            <person name="Fedorova E."/>
            <person name="Kohlen W."/>
            <person name="Bisseling T."/>
            <person name="Smit S."/>
            <person name="Geurts R."/>
        </authorList>
    </citation>
    <scope>NUCLEOTIDE SEQUENCE [LARGE SCALE GENOMIC DNA]</scope>
    <source>
        <strain evidence="2">cv. RG33-2</strain>
    </source>
</reference>
<sequence>ERGPEEADESQTHGLELFESRYSKLLVCPWVLTQIDQRVGDYYCCPPIRFEWGPDEQEHAARRQLRCGVRHVSGGD</sequence>
<dbReference type="EMBL" id="JXTC01000063">
    <property type="protein sequence ID" value="PON92715.1"/>
    <property type="molecule type" value="Genomic_DNA"/>
</dbReference>
<dbReference type="Proteomes" id="UP000237000">
    <property type="component" value="Unassembled WGS sequence"/>
</dbReference>
<keyword evidence="2" id="KW-1185">Reference proteome</keyword>
<evidence type="ECO:0000313" key="2">
    <source>
        <dbReference type="Proteomes" id="UP000237000"/>
    </source>
</evidence>
<dbReference type="OrthoDB" id="10315326at2759"/>
<evidence type="ECO:0000313" key="1">
    <source>
        <dbReference type="EMBL" id="PON92715.1"/>
    </source>
</evidence>
<comment type="caution">
    <text evidence="1">The sequence shown here is derived from an EMBL/GenBank/DDBJ whole genome shotgun (WGS) entry which is preliminary data.</text>
</comment>
<name>A0A2P5F4K4_TREOI</name>
<protein>
    <submittedName>
        <fullName evidence="1">Uncharacterized protein</fullName>
    </submittedName>
</protein>
<dbReference type="AlphaFoldDB" id="A0A2P5F4K4"/>
<dbReference type="InParanoid" id="A0A2P5F4K4"/>